<evidence type="ECO:0000259" key="1">
    <source>
        <dbReference type="Pfam" id="PF00391"/>
    </source>
</evidence>
<dbReference type="Proteomes" id="UP001428817">
    <property type="component" value="Unassembled WGS sequence"/>
</dbReference>
<dbReference type="PANTHER" id="PTHR43615:SF1">
    <property type="entry name" value="PPDK_N DOMAIN-CONTAINING PROTEIN"/>
    <property type="match status" value="1"/>
</dbReference>
<name>A0ABP9PNC5_9PSEU</name>
<proteinExistence type="predicted"/>
<dbReference type="InterPro" id="IPR036637">
    <property type="entry name" value="Phosphohistidine_dom_sf"/>
</dbReference>
<dbReference type="InterPro" id="IPR051549">
    <property type="entry name" value="PEP_Utilizing_Enz"/>
</dbReference>
<evidence type="ECO:0000313" key="3">
    <source>
        <dbReference type="Proteomes" id="UP001428817"/>
    </source>
</evidence>
<reference evidence="3" key="1">
    <citation type="journal article" date="2019" name="Int. J. Syst. Evol. Microbiol.">
        <title>The Global Catalogue of Microorganisms (GCM) 10K type strain sequencing project: providing services to taxonomists for standard genome sequencing and annotation.</title>
        <authorList>
            <consortium name="The Broad Institute Genomics Platform"/>
            <consortium name="The Broad Institute Genome Sequencing Center for Infectious Disease"/>
            <person name="Wu L."/>
            <person name="Ma J."/>
        </authorList>
    </citation>
    <scope>NUCLEOTIDE SEQUENCE [LARGE SCALE GENOMIC DNA]</scope>
    <source>
        <strain evidence="3">JCM 18303</strain>
    </source>
</reference>
<dbReference type="Pfam" id="PF00391">
    <property type="entry name" value="PEP-utilizers"/>
    <property type="match status" value="1"/>
</dbReference>
<feature type="domain" description="PEP-utilising enzyme mobile" evidence="1">
    <location>
        <begin position="453"/>
        <end position="523"/>
    </location>
</feature>
<dbReference type="Gene3D" id="3.50.30.10">
    <property type="entry name" value="Phosphohistidine domain"/>
    <property type="match status" value="1"/>
</dbReference>
<dbReference type="RefSeq" id="WP_185058832.1">
    <property type="nucleotide sequence ID" value="NZ_BAABJP010000001.1"/>
</dbReference>
<keyword evidence="3" id="KW-1185">Reference proteome</keyword>
<comment type="caution">
    <text evidence="2">The sequence shown here is derived from an EMBL/GenBank/DDBJ whole genome shotgun (WGS) entry which is preliminary data.</text>
</comment>
<protein>
    <recommendedName>
        <fullName evidence="1">PEP-utilising enzyme mobile domain-containing protein</fullName>
    </recommendedName>
</protein>
<dbReference type="InterPro" id="IPR008279">
    <property type="entry name" value="PEP-util_enz_mobile_dom"/>
</dbReference>
<dbReference type="EMBL" id="BAABJP010000001">
    <property type="protein sequence ID" value="GAA5146456.1"/>
    <property type="molecule type" value="Genomic_DNA"/>
</dbReference>
<dbReference type="PANTHER" id="PTHR43615">
    <property type="entry name" value="PHOSPHOENOLPYRUVATE SYNTHASE-RELATED"/>
    <property type="match status" value="1"/>
</dbReference>
<accession>A0ABP9PNC5</accession>
<organism evidence="2 3">
    <name type="scientific">Pseudonocardia eucalypti</name>
    <dbReference type="NCBI Taxonomy" id="648755"/>
    <lineage>
        <taxon>Bacteria</taxon>
        <taxon>Bacillati</taxon>
        <taxon>Actinomycetota</taxon>
        <taxon>Actinomycetes</taxon>
        <taxon>Pseudonocardiales</taxon>
        <taxon>Pseudonocardiaceae</taxon>
        <taxon>Pseudonocardia</taxon>
    </lineage>
</organism>
<sequence>MAGSVADPIRGDSEPDRWWTLTNVSEATPLVLAPLEWSYWSRALEFGGRGAWCDFGLLGPSEVYQPVDQNERLTGCFFGRQAVNVDRTREIIGIIPGRSTDDFERDVFGMVRPGLKPVPNRYRRFPVIAWKSGRTLSQHTADLEHLYAEQLQWWRTQVLDGGTRDPWRLMEESGERFVRLMRAHVRSRMVLQVLQSMIRSVCARRQQEHLVHQLLSGYGNVANTLIAEDIWLVSRGRLSRDEVIREHGFHGPNEGNQRARSWREDPSGIDALVRAIGRRAENDRPRVRERLAVEARLRAEAELLEGRRGLGRVMVRMLLRAAATAVRNLELGKAAYVSALDGNRAGARGVGAQLCAAGWLAEADDVFYLTRDELLSGEWSAERADLICRRRKQHAEYQGMTLPVSFVGVPSPCRAPEAPAQERAEIKGMPGAPGRVWGRARLVLDPDGAEPLDEGEILVCRTTDPGWVALFALADGLVIDIGGPASHGAIVARELGIPCVIGTGDGTRRLTTGDRVEVDGDTGVVTLLPTPP</sequence>
<dbReference type="SUPFAM" id="SSF52009">
    <property type="entry name" value="Phosphohistidine domain"/>
    <property type="match status" value="1"/>
</dbReference>
<gene>
    <name evidence="2" type="ORF">GCM10023321_05960</name>
</gene>
<evidence type="ECO:0000313" key="2">
    <source>
        <dbReference type="EMBL" id="GAA5146456.1"/>
    </source>
</evidence>